<dbReference type="Pfam" id="PF01370">
    <property type="entry name" value="Epimerase"/>
    <property type="match status" value="1"/>
</dbReference>
<dbReference type="Gene3D" id="3.40.50.720">
    <property type="entry name" value="NAD(P)-binding Rossmann-like Domain"/>
    <property type="match status" value="1"/>
</dbReference>
<evidence type="ECO:0000313" key="3">
    <source>
        <dbReference type="EMBL" id="SER23889.1"/>
    </source>
</evidence>
<dbReference type="PATRIC" id="fig|319653.3.peg.868"/>
<dbReference type="EMBL" id="FOGK01000003">
    <property type="protein sequence ID" value="SER23889.1"/>
    <property type="molecule type" value="Genomic_DNA"/>
</dbReference>
<evidence type="ECO:0000313" key="2">
    <source>
        <dbReference type="EMBL" id="KRN83427.1"/>
    </source>
</evidence>
<reference evidence="3 5" key="2">
    <citation type="submission" date="2016-10" db="EMBL/GenBank/DDBJ databases">
        <authorList>
            <person name="Varghese N."/>
            <person name="Submissions S."/>
        </authorList>
    </citation>
    <scope>NUCLEOTIDE SEQUENCE [LARGE SCALE GENOMIC DNA]</scope>
    <source>
        <strain evidence="3 5">CGMCC 1.3889</strain>
    </source>
</reference>
<dbReference type="GeneID" id="76042715"/>
<dbReference type="STRING" id="319653.SAMN04487973_10377"/>
<dbReference type="InterPro" id="IPR036291">
    <property type="entry name" value="NAD(P)-bd_dom_sf"/>
</dbReference>
<dbReference type="OrthoDB" id="5292533at2"/>
<dbReference type="Proteomes" id="UP000182818">
    <property type="component" value="Unassembled WGS sequence"/>
</dbReference>
<proteinExistence type="predicted"/>
<comment type="caution">
    <text evidence="2">The sequence shown here is derived from an EMBL/GenBank/DDBJ whole genome shotgun (WGS) entry which is preliminary data.</text>
</comment>
<dbReference type="Proteomes" id="UP000051749">
    <property type="component" value="Unassembled WGS sequence"/>
</dbReference>
<keyword evidence="5" id="KW-1185">Reference proteome</keyword>
<evidence type="ECO:0000259" key="1">
    <source>
        <dbReference type="Pfam" id="PF01370"/>
    </source>
</evidence>
<sequence>MKKIIVLLGGNGYIGRELTKAWHDRDKSAQFIVLSRSGNNQLKLPEITNVAVDLTDHGAVDDALPTKFDYIVDLIGRPEKDVILSKKVNDQPAMLMKRLAETHNAKAMGFIGGKLGPKYFLNTKKRLIGDLRQSTVPLAIVEPTLVYGAGRKDQMSRMVPLLRFFGIFNVNMKPVEIHHVVNELLEGLLTVGEEEVK</sequence>
<reference evidence="2 4" key="1">
    <citation type="journal article" date="2015" name="Genome Announc.">
        <title>Expanding the biotechnology potential of lactobacilli through comparative genomics of 213 strains and associated genera.</title>
        <authorList>
            <person name="Sun Z."/>
            <person name="Harris H.M."/>
            <person name="McCann A."/>
            <person name="Guo C."/>
            <person name="Argimon S."/>
            <person name="Zhang W."/>
            <person name="Yang X."/>
            <person name="Jeffery I.B."/>
            <person name="Cooney J.C."/>
            <person name="Kagawa T.F."/>
            <person name="Liu W."/>
            <person name="Song Y."/>
            <person name="Salvetti E."/>
            <person name="Wrobel A."/>
            <person name="Rasinkangas P."/>
            <person name="Parkhill J."/>
            <person name="Rea M.C."/>
            <person name="O'Sullivan O."/>
            <person name="Ritari J."/>
            <person name="Douillard F.P."/>
            <person name="Paul Ross R."/>
            <person name="Yang R."/>
            <person name="Briner A.E."/>
            <person name="Felis G.E."/>
            <person name="de Vos W.M."/>
            <person name="Barrangou R."/>
            <person name="Klaenhammer T.R."/>
            <person name="Caufield P.W."/>
            <person name="Cui Y."/>
            <person name="Zhang H."/>
            <person name="O'Toole P.W."/>
        </authorList>
    </citation>
    <scope>NUCLEOTIDE SEQUENCE [LARGE SCALE GENOMIC DNA]</scope>
    <source>
        <strain evidence="2 4">DSM 22301</strain>
    </source>
</reference>
<evidence type="ECO:0000313" key="4">
    <source>
        <dbReference type="Proteomes" id="UP000051749"/>
    </source>
</evidence>
<dbReference type="SUPFAM" id="SSF51735">
    <property type="entry name" value="NAD(P)-binding Rossmann-fold domains"/>
    <property type="match status" value="1"/>
</dbReference>
<protein>
    <submittedName>
        <fullName evidence="3">NAD dependent epimerase/dehydratase family protein</fullName>
    </submittedName>
</protein>
<dbReference type="EMBL" id="JQBY01000002">
    <property type="protein sequence ID" value="KRN83427.1"/>
    <property type="molecule type" value="Genomic_DNA"/>
</dbReference>
<dbReference type="InterPro" id="IPR001509">
    <property type="entry name" value="Epimerase_deHydtase"/>
</dbReference>
<gene>
    <name evidence="2" type="ORF">IV87_GL000858</name>
    <name evidence="3" type="ORF">SAMN04487973_10377</name>
</gene>
<evidence type="ECO:0000313" key="5">
    <source>
        <dbReference type="Proteomes" id="UP000182818"/>
    </source>
</evidence>
<name>A0A0R2K1L2_9LACO</name>
<dbReference type="AlphaFoldDB" id="A0A0R2K1L2"/>
<organism evidence="2 4">
    <name type="scientific">Pediococcus ethanolidurans</name>
    <dbReference type="NCBI Taxonomy" id="319653"/>
    <lineage>
        <taxon>Bacteria</taxon>
        <taxon>Bacillati</taxon>
        <taxon>Bacillota</taxon>
        <taxon>Bacilli</taxon>
        <taxon>Lactobacillales</taxon>
        <taxon>Lactobacillaceae</taxon>
        <taxon>Pediococcus</taxon>
    </lineage>
</organism>
<feature type="domain" description="NAD-dependent epimerase/dehydratase" evidence="1">
    <location>
        <begin position="5"/>
        <end position="103"/>
    </location>
</feature>
<accession>A0A0R2K1L2</accession>
<dbReference type="RefSeq" id="WP_057805078.1">
    <property type="nucleotide sequence ID" value="NZ_BJYP01000007.1"/>
</dbReference>